<protein>
    <recommendedName>
        <fullName evidence="7">Legumain</fullName>
    </recommendedName>
</protein>
<evidence type="ECO:0000313" key="6">
    <source>
        <dbReference type="Proteomes" id="UP000466442"/>
    </source>
</evidence>
<dbReference type="GO" id="GO:0006624">
    <property type="term" value="P:vacuolar protein processing"/>
    <property type="evidence" value="ECO:0007669"/>
    <property type="project" value="TreeGrafter"/>
</dbReference>
<dbReference type="InterPro" id="IPR046427">
    <property type="entry name" value="Legumain_prodom_sf"/>
</dbReference>
<sequence length="446" mass="49631">MAGFGLLLIACLLGASANAVPSENAWALLVASTGVSPICQLCSWANYGLQADALHAYHTVLAAGIPADRIIVMMPDDIANNPTNPSPGKVFNRPNGKDVYAGVKIDYRGNDVTPDNFLNILSGNKAAMAGKGTGRVIESDEKSNLFVYLVDHGANQLVAFDDLYLTANNLHLTITSMHSHKKYKQMVFYLDACHSGSMFDGMYPPEMKVFAMTATRPDENGYFCFCKDQELNGACLATEFSTGWTVFWDAQSKGSSVSFTETYEFTKNFTSKWQHASIFGDLSLGKEELEPNVIGVTPTPEISSCPVNIPKQAAHYQYLVWQLRHAKDQESYERAQLELNSYLEEEKEIEELKSELLNLFASESKDILEYQENGVILPTTRESRECYEDIVDHFSEKCIHPLRIQNTLVMFANACVMDLDIPTLKDGITATCQQHECLISNKYNNQ</sequence>
<comment type="caution">
    <text evidence="5">The sequence shown here is derived from an EMBL/GenBank/DDBJ whole genome shotgun (WGS) entry which is preliminary data.</text>
</comment>
<dbReference type="Gene3D" id="3.40.50.1460">
    <property type="match status" value="1"/>
</dbReference>
<dbReference type="OrthoDB" id="192611at2759"/>
<evidence type="ECO:0008006" key="7">
    <source>
        <dbReference type="Google" id="ProtNLM"/>
    </source>
</evidence>
<dbReference type="GO" id="GO:0004197">
    <property type="term" value="F:cysteine-type endopeptidase activity"/>
    <property type="evidence" value="ECO:0007669"/>
    <property type="project" value="TreeGrafter"/>
</dbReference>
<comment type="similarity">
    <text evidence="1">Belongs to the peptidase C13 family.</text>
</comment>
<dbReference type="GO" id="GO:0051603">
    <property type="term" value="P:proteolysis involved in protein catabolic process"/>
    <property type="evidence" value="ECO:0007669"/>
    <property type="project" value="TreeGrafter"/>
</dbReference>
<organism evidence="5 6">
    <name type="scientific">Apolygus lucorum</name>
    <name type="common">Small green plant bug</name>
    <name type="synonym">Lygocoris lucorum</name>
    <dbReference type="NCBI Taxonomy" id="248454"/>
    <lineage>
        <taxon>Eukaryota</taxon>
        <taxon>Metazoa</taxon>
        <taxon>Ecdysozoa</taxon>
        <taxon>Arthropoda</taxon>
        <taxon>Hexapoda</taxon>
        <taxon>Insecta</taxon>
        <taxon>Pterygota</taxon>
        <taxon>Neoptera</taxon>
        <taxon>Paraneoptera</taxon>
        <taxon>Hemiptera</taxon>
        <taxon>Heteroptera</taxon>
        <taxon>Panheteroptera</taxon>
        <taxon>Cimicomorpha</taxon>
        <taxon>Miridae</taxon>
        <taxon>Mirini</taxon>
        <taxon>Apolygus</taxon>
    </lineage>
</organism>
<name>A0A8S9Y6N8_APOLU</name>
<keyword evidence="3" id="KW-0175">Coiled coil</keyword>
<feature type="coiled-coil region" evidence="3">
    <location>
        <begin position="325"/>
        <end position="362"/>
    </location>
</feature>
<feature type="active site" evidence="2">
    <location>
        <position position="152"/>
    </location>
</feature>
<dbReference type="PIRSF" id="PIRSF019663">
    <property type="entry name" value="Legumain"/>
    <property type="match status" value="1"/>
</dbReference>
<evidence type="ECO:0000256" key="2">
    <source>
        <dbReference type="PIRSR" id="PIRSR019663-1"/>
    </source>
</evidence>
<dbReference type="PANTHER" id="PTHR12000:SF42">
    <property type="entry name" value="LEGUMAIN"/>
    <property type="match status" value="1"/>
</dbReference>
<dbReference type="PRINTS" id="PR00776">
    <property type="entry name" value="HEMOGLOBNASE"/>
</dbReference>
<dbReference type="Proteomes" id="UP000466442">
    <property type="component" value="Linkage Group LG1"/>
</dbReference>
<evidence type="ECO:0000313" key="5">
    <source>
        <dbReference type="EMBL" id="KAF6216389.1"/>
    </source>
</evidence>
<feature type="signal peptide" evidence="4">
    <location>
        <begin position="1"/>
        <end position="19"/>
    </location>
</feature>
<dbReference type="Gene3D" id="1.10.132.130">
    <property type="match status" value="1"/>
</dbReference>
<reference evidence="5" key="1">
    <citation type="journal article" date="2021" name="Mol. Ecol. Resour.">
        <title>Apolygus lucorum genome provides insights into omnivorousness and mesophyll feeding.</title>
        <authorList>
            <person name="Liu Y."/>
            <person name="Liu H."/>
            <person name="Wang H."/>
            <person name="Huang T."/>
            <person name="Liu B."/>
            <person name="Yang B."/>
            <person name="Yin L."/>
            <person name="Li B."/>
            <person name="Zhang Y."/>
            <person name="Zhang S."/>
            <person name="Jiang F."/>
            <person name="Zhang X."/>
            <person name="Ren Y."/>
            <person name="Wang B."/>
            <person name="Wang S."/>
            <person name="Lu Y."/>
            <person name="Wu K."/>
            <person name="Fan W."/>
            <person name="Wang G."/>
        </authorList>
    </citation>
    <scope>NUCLEOTIDE SEQUENCE</scope>
    <source>
        <strain evidence="5">12Hb</strain>
    </source>
</reference>
<dbReference type="EMBL" id="WIXP02000001">
    <property type="protein sequence ID" value="KAF6216389.1"/>
    <property type="molecule type" value="Genomic_DNA"/>
</dbReference>
<evidence type="ECO:0000256" key="3">
    <source>
        <dbReference type="SAM" id="Coils"/>
    </source>
</evidence>
<dbReference type="GO" id="GO:0005773">
    <property type="term" value="C:vacuole"/>
    <property type="evidence" value="ECO:0007669"/>
    <property type="project" value="GOC"/>
</dbReference>
<gene>
    <name evidence="5" type="ORF">GE061_000731</name>
</gene>
<proteinExistence type="inferred from homology"/>
<evidence type="ECO:0000256" key="4">
    <source>
        <dbReference type="SAM" id="SignalP"/>
    </source>
</evidence>
<dbReference type="PANTHER" id="PTHR12000">
    <property type="entry name" value="HEMOGLOBINASE FAMILY MEMBER"/>
    <property type="match status" value="1"/>
</dbReference>
<dbReference type="InterPro" id="IPR001096">
    <property type="entry name" value="Peptidase_C13"/>
</dbReference>
<evidence type="ECO:0000256" key="1">
    <source>
        <dbReference type="ARBA" id="ARBA00009941"/>
    </source>
</evidence>
<feature type="chain" id="PRO_5035790909" description="Legumain" evidence="4">
    <location>
        <begin position="20"/>
        <end position="446"/>
    </location>
</feature>
<keyword evidence="6" id="KW-1185">Reference proteome</keyword>
<dbReference type="AlphaFoldDB" id="A0A8S9Y6N8"/>
<feature type="active site" description="Nucleophile" evidence="2">
    <location>
        <position position="193"/>
    </location>
</feature>
<accession>A0A8S9Y6N8</accession>
<dbReference type="Pfam" id="PF01650">
    <property type="entry name" value="Peptidase_C13"/>
    <property type="match status" value="1"/>
</dbReference>
<keyword evidence="4" id="KW-0732">Signal</keyword>